<accession>L0PH19</accession>
<proteinExistence type="predicted"/>
<dbReference type="Proteomes" id="UP000010422">
    <property type="component" value="Unassembled WGS sequence"/>
</dbReference>
<feature type="region of interest" description="Disordered" evidence="1">
    <location>
        <begin position="179"/>
        <end position="203"/>
    </location>
</feature>
<evidence type="ECO:0000313" key="2">
    <source>
        <dbReference type="EMBL" id="CCJ30925.1"/>
    </source>
</evidence>
<dbReference type="InParanoid" id="L0PH19"/>
<dbReference type="AlphaFoldDB" id="L0PH19"/>
<dbReference type="VEuPathDB" id="FungiDB:PNEJI1_000701"/>
<reference evidence="2 3" key="1">
    <citation type="journal article" date="2012" name="MBio">
        <title>De novo assembly of the Pneumocystis jirovecii genome from a single bronchoalveolar lavage fluid specimen from a patient.</title>
        <authorList>
            <person name="Cisse O.H."/>
            <person name="Pagni M."/>
            <person name="Hauser P.M."/>
        </authorList>
    </citation>
    <scope>NUCLEOTIDE SEQUENCE [LARGE SCALE GENOMIC DNA]</scope>
    <source>
        <strain evidence="2 3">SE8</strain>
    </source>
</reference>
<protein>
    <submittedName>
        <fullName evidence="2">Uncharacterized protein</fullName>
    </submittedName>
</protein>
<evidence type="ECO:0000256" key="1">
    <source>
        <dbReference type="SAM" id="MobiDB-lite"/>
    </source>
</evidence>
<sequence>MLQEDTVLAEAGENSAFEAHIYAKNAPPRRTYLHRAPTTRILADKSNTMHIGALEAYKCIQENTQAQVVAEREKTGQNSIGNEILQKKEYLGDKKEYFLKKKELQKVKIPISKLRKKNSRYNEQEKGFCAIDGGKKRNLSSTTAQNERIESKNNPHVDINDLPANILDDLSFQHLSLEGEPVATSTPKEKKKNQEQGVSEKALAEVSPLVLPAPRCLGRGQEMQNMVQQGQDLKKPTKERQKTAENKVQTKYISNKLKKGGLLVKRLRKPITCNSSLDDEIITTRRDIPRQTIQINILLRLLSISIYYNDYLVALWDIRNI</sequence>
<evidence type="ECO:0000313" key="3">
    <source>
        <dbReference type="Proteomes" id="UP000010422"/>
    </source>
</evidence>
<dbReference type="EMBL" id="CAKM01000272">
    <property type="protein sequence ID" value="CCJ30925.1"/>
    <property type="molecule type" value="Genomic_DNA"/>
</dbReference>
<organism evidence="3">
    <name type="scientific">Pneumocystis jirovecii</name>
    <name type="common">Human pneumocystis pneumonia agent</name>
    <dbReference type="NCBI Taxonomy" id="42068"/>
    <lineage>
        <taxon>Eukaryota</taxon>
        <taxon>Fungi</taxon>
        <taxon>Dikarya</taxon>
        <taxon>Ascomycota</taxon>
        <taxon>Taphrinomycotina</taxon>
        <taxon>Pneumocystomycetes</taxon>
        <taxon>Pneumocystaceae</taxon>
        <taxon>Pneumocystis</taxon>
    </lineage>
</organism>
<gene>
    <name evidence="2" type="ORF">PNEJI1_000701</name>
</gene>
<name>L0PH19_PNEJI</name>
<comment type="caution">
    <text evidence="2">The sequence shown here is derived from an EMBL/GenBank/DDBJ whole genome shotgun (WGS) entry which is preliminary data.</text>
</comment>